<dbReference type="PANTHER" id="PTHR42920:SF5">
    <property type="entry name" value="EAMA DOMAIN-CONTAINING PROTEIN"/>
    <property type="match status" value="1"/>
</dbReference>
<keyword evidence="5 7" id="KW-0472">Membrane</keyword>
<dbReference type="InterPro" id="IPR000620">
    <property type="entry name" value="EamA_dom"/>
</dbReference>
<keyword evidence="3 7" id="KW-0812">Transmembrane</keyword>
<feature type="transmembrane region" description="Helical" evidence="7">
    <location>
        <begin position="413"/>
        <end position="433"/>
    </location>
</feature>
<evidence type="ECO:0000313" key="9">
    <source>
        <dbReference type="EMBL" id="KAG7368158.1"/>
    </source>
</evidence>
<dbReference type="InterPro" id="IPR051258">
    <property type="entry name" value="Diverse_Substrate_Transporter"/>
</dbReference>
<feature type="domain" description="EamA" evidence="8">
    <location>
        <begin position="142"/>
        <end position="255"/>
    </location>
</feature>
<evidence type="ECO:0000259" key="8">
    <source>
        <dbReference type="Pfam" id="PF00892"/>
    </source>
</evidence>
<protein>
    <submittedName>
        <fullName evidence="9">EamA-like transporter family protein</fullName>
    </submittedName>
</protein>
<sequence length="474" mass="49231">MKLFAIAIACGYYLAATTTVAFVVPKSFSITSTASRNVWDSSLQPPLFHAVSTDDEVSPQSVKPSSIFSIISNQSLSSSSSSSSSSPPSSPLESLSLSLRDQYPPSSTKPYDPIHTGDPSSSSSSSSPTTPAWFESATWRSVIVVLCALWASNFAAAKLVMAEPGVDSSLYALSRFGIAAGALAPFAFKSLKRANMDGETLKQALVCGSWVACGYLGQTLGLMTTTASKSCVICSMHCVFVAAIAELWRVQKVTPTEQSLKIVSTDSSGDNVTATNQFDFMRLLPAAIAVAGVAIVELKGAGGAPTIGDALSFAQPVGFGMGYLILENLMAKKPEAAVAVSAIKLSVVALASFLMFEVTPLLHGGDWSFSVPDFSPILSSPMALGGILYTGLVTTALALWVESIAFAKVPATDASLILTTEPLFAAGIGAVALGETFGISDYVGAGLIVGACALSIFLDTTEHDSAEPRPLTDP</sequence>
<evidence type="ECO:0000256" key="6">
    <source>
        <dbReference type="SAM" id="MobiDB-lite"/>
    </source>
</evidence>
<dbReference type="OrthoDB" id="2017960at2759"/>
<dbReference type="Proteomes" id="UP000693970">
    <property type="component" value="Unassembled WGS sequence"/>
</dbReference>
<dbReference type="Pfam" id="PF00892">
    <property type="entry name" value="EamA"/>
    <property type="match status" value="2"/>
</dbReference>
<evidence type="ECO:0000313" key="10">
    <source>
        <dbReference type="Proteomes" id="UP000693970"/>
    </source>
</evidence>
<proteinExistence type="predicted"/>
<evidence type="ECO:0000256" key="4">
    <source>
        <dbReference type="ARBA" id="ARBA00022989"/>
    </source>
</evidence>
<comment type="caution">
    <text evidence="9">The sequence shown here is derived from an EMBL/GenBank/DDBJ whole genome shotgun (WGS) entry which is preliminary data.</text>
</comment>
<feature type="transmembrane region" description="Helical" evidence="7">
    <location>
        <begin position="376"/>
        <end position="401"/>
    </location>
</feature>
<dbReference type="GO" id="GO:0005886">
    <property type="term" value="C:plasma membrane"/>
    <property type="evidence" value="ECO:0007669"/>
    <property type="project" value="UniProtKB-SubCell"/>
</dbReference>
<dbReference type="AlphaFoldDB" id="A0A9K3Q260"/>
<evidence type="ECO:0000256" key="1">
    <source>
        <dbReference type="ARBA" id="ARBA00004651"/>
    </source>
</evidence>
<evidence type="ECO:0000256" key="5">
    <source>
        <dbReference type="ARBA" id="ARBA00023136"/>
    </source>
</evidence>
<keyword evidence="2" id="KW-1003">Cell membrane</keyword>
<keyword evidence="4 7" id="KW-1133">Transmembrane helix</keyword>
<accession>A0A9K3Q260</accession>
<feature type="transmembrane region" description="Helical" evidence="7">
    <location>
        <begin position="336"/>
        <end position="356"/>
    </location>
</feature>
<organism evidence="9 10">
    <name type="scientific">Nitzschia inconspicua</name>
    <dbReference type="NCBI Taxonomy" id="303405"/>
    <lineage>
        <taxon>Eukaryota</taxon>
        <taxon>Sar</taxon>
        <taxon>Stramenopiles</taxon>
        <taxon>Ochrophyta</taxon>
        <taxon>Bacillariophyta</taxon>
        <taxon>Bacillariophyceae</taxon>
        <taxon>Bacillariophycidae</taxon>
        <taxon>Bacillariales</taxon>
        <taxon>Bacillariaceae</taxon>
        <taxon>Nitzschia</taxon>
    </lineage>
</organism>
<feature type="transmembrane region" description="Helical" evidence="7">
    <location>
        <begin position="170"/>
        <end position="188"/>
    </location>
</feature>
<keyword evidence="10" id="KW-1185">Reference proteome</keyword>
<feature type="region of interest" description="Disordered" evidence="6">
    <location>
        <begin position="102"/>
        <end position="127"/>
    </location>
</feature>
<evidence type="ECO:0000256" key="3">
    <source>
        <dbReference type="ARBA" id="ARBA00022692"/>
    </source>
</evidence>
<evidence type="ECO:0000256" key="7">
    <source>
        <dbReference type="SAM" id="Phobius"/>
    </source>
</evidence>
<dbReference type="EMBL" id="JAGRRH010000006">
    <property type="protein sequence ID" value="KAG7368158.1"/>
    <property type="molecule type" value="Genomic_DNA"/>
</dbReference>
<feature type="domain" description="EamA" evidence="8">
    <location>
        <begin position="308"/>
        <end position="456"/>
    </location>
</feature>
<reference evidence="9" key="1">
    <citation type="journal article" date="2021" name="Sci. Rep.">
        <title>Diploid genomic architecture of Nitzschia inconspicua, an elite biomass production diatom.</title>
        <authorList>
            <person name="Oliver A."/>
            <person name="Podell S."/>
            <person name="Pinowska A."/>
            <person name="Traller J.C."/>
            <person name="Smith S.R."/>
            <person name="McClure R."/>
            <person name="Beliaev A."/>
            <person name="Bohutskyi P."/>
            <person name="Hill E.A."/>
            <person name="Rabines A."/>
            <person name="Zheng H."/>
            <person name="Allen L.Z."/>
            <person name="Kuo A."/>
            <person name="Grigoriev I.V."/>
            <person name="Allen A.E."/>
            <person name="Hazlebeck D."/>
            <person name="Allen E.E."/>
        </authorList>
    </citation>
    <scope>NUCLEOTIDE SEQUENCE</scope>
    <source>
        <strain evidence="9">Hildebrandi</strain>
    </source>
</reference>
<feature type="transmembrane region" description="Helical" evidence="7">
    <location>
        <begin position="439"/>
        <end position="458"/>
    </location>
</feature>
<comment type="subcellular location">
    <subcellularLocation>
        <location evidence="1">Cell membrane</location>
        <topology evidence="1">Multi-pass membrane protein</topology>
    </subcellularLocation>
</comment>
<gene>
    <name evidence="9" type="ORF">IV203_030901</name>
</gene>
<evidence type="ECO:0000256" key="2">
    <source>
        <dbReference type="ARBA" id="ARBA00022475"/>
    </source>
</evidence>
<name>A0A9K3Q260_9STRA</name>
<dbReference type="PANTHER" id="PTHR42920">
    <property type="entry name" value="OS03G0707200 PROTEIN-RELATED"/>
    <property type="match status" value="1"/>
</dbReference>
<reference evidence="9" key="2">
    <citation type="submission" date="2021-04" db="EMBL/GenBank/DDBJ databases">
        <authorList>
            <person name="Podell S."/>
        </authorList>
    </citation>
    <scope>NUCLEOTIDE SEQUENCE</scope>
    <source>
        <strain evidence="9">Hildebrandi</strain>
    </source>
</reference>